<sequence length="170" mass="18734">MKNFTLNYEAARYSPSAIMCGIMDRRIPSKAAPPRSASLHTQTLFTLQIGTRGFCSPLERETSLAVRDVCISVTEPADSGVLLSAERSQPPGERDIHGCLNSGVERRFSTDRTTITSCSAAPRGAIRVTIGVVWLRVPSGQSVCSELKREDCATCVNREMMWLETRHFTP</sequence>
<accession>A0AAE0ZZR7</accession>
<evidence type="ECO:0000313" key="1">
    <source>
        <dbReference type="EMBL" id="KAK3778308.1"/>
    </source>
</evidence>
<organism evidence="1 2">
    <name type="scientific">Elysia crispata</name>
    <name type="common">lettuce slug</name>
    <dbReference type="NCBI Taxonomy" id="231223"/>
    <lineage>
        <taxon>Eukaryota</taxon>
        <taxon>Metazoa</taxon>
        <taxon>Spiralia</taxon>
        <taxon>Lophotrochozoa</taxon>
        <taxon>Mollusca</taxon>
        <taxon>Gastropoda</taxon>
        <taxon>Heterobranchia</taxon>
        <taxon>Euthyneura</taxon>
        <taxon>Panpulmonata</taxon>
        <taxon>Sacoglossa</taxon>
        <taxon>Placobranchoidea</taxon>
        <taxon>Plakobranchidae</taxon>
        <taxon>Elysia</taxon>
    </lineage>
</organism>
<proteinExistence type="predicted"/>
<dbReference type="Proteomes" id="UP001283361">
    <property type="component" value="Unassembled WGS sequence"/>
</dbReference>
<name>A0AAE0ZZR7_9GAST</name>
<gene>
    <name evidence="1" type="ORF">RRG08_016772</name>
</gene>
<dbReference type="AlphaFoldDB" id="A0AAE0ZZR7"/>
<protein>
    <submittedName>
        <fullName evidence="1">Uncharacterized protein</fullName>
    </submittedName>
</protein>
<keyword evidence="2" id="KW-1185">Reference proteome</keyword>
<evidence type="ECO:0000313" key="2">
    <source>
        <dbReference type="Proteomes" id="UP001283361"/>
    </source>
</evidence>
<reference evidence="1" key="1">
    <citation type="journal article" date="2023" name="G3 (Bethesda)">
        <title>A reference genome for the long-term kleptoplast-retaining sea slug Elysia crispata morphotype clarki.</title>
        <authorList>
            <person name="Eastman K.E."/>
            <person name="Pendleton A.L."/>
            <person name="Shaikh M.A."/>
            <person name="Suttiyut T."/>
            <person name="Ogas R."/>
            <person name="Tomko P."/>
            <person name="Gavelis G."/>
            <person name="Widhalm J.R."/>
            <person name="Wisecaver J.H."/>
        </authorList>
    </citation>
    <scope>NUCLEOTIDE SEQUENCE</scope>
    <source>
        <strain evidence="1">ECLA1</strain>
    </source>
</reference>
<comment type="caution">
    <text evidence="1">The sequence shown here is derived from an EMBL/GenBank/DDBJ whole genome shotgun (WGS) entry which is preliminary data.</text>
</comment>
<dbReference type="EMBL" id="JAWDGP010002977">
    <property type="protein sequence ID" value="KAK3778308.1"/>
    <property type="molecule type" value="Genomic_DNA"/>
</dbReference>